<dbReference type="AlphaFoldDB" id="A0AA43PD86"/>
<organism evidence="2 4">
    <name type="scientific">Lactococcus garvieae</name>
    <dbReference type="NCBI Taxonomy" id="1363"/>
    <lineage>
        <taxon>Bacteria</taxon>
        <taxon>Bacillati</taxon>
        <taxon>Bacillota</taxon>
        <taxon>Bacilli</taxon>
        <taxon>Lactobacillales</taxon>
        <taxon>Streptococcaceae</taxon>
        <taxon>Lactococcus</taxon>
    </lineage>
</organism>
<name>A0AA43PD86_9LACT</name>
<reference evidence="2" key="2">
    <citation type="submission" date="2023-04" db="EMBL/GenBank/DDBJ databases">
        <title>Genomic analysis of Lactococcus garvieae isolates.</title>
        <authorList>
            <person name="Zhanghang C."/>
        </authorList>
    </citation>
    <scope>NUCLEOTIDE SEQUENCE</scope>
    <source>
        <strain evidence="2">ZB-1</strain>
    </source>
</reference>
<feature type="transmembrane region" description="Helical" evidence="1">
    <location>
        <begin position="6"/>
        <end position="23"/>
    </location>
</feature>
<sequence>MDYATITSGLITLLGIIAFFLILKHWKAGAWVEVLSVLGIAAVCWAMLSGKDIFSIVWDFLTGFLNVFGVNVK</sequence>
<dbReference type="RefSeq" id="WP_264307881.1">
    <property type="nucleotide sequence ID" value="NZ_AP026069.1"/>
</dbReference>
<evidence type="ECO:0000256" key="1">
    <source>
        <dbReference type="SAM" id="Phobius"/>
    </source>
</evidence>
<evidence type="ECO:0000313" key="2">
    <source>
        <dbReference type="EMBL" id="MDH7959447.1"/>
    </source>
</evidence>
<dbReference type="EMBL" id="JARYTV010000002">
    <property type="protein sequence ID" value="MDH7959447.1"/>
    <property type="molecule type" value="Genomic_DNA"/>
</dbReference>
<feature type="transmembrane region" description="Helical" evidence="1">
    <location>
        <begin position="30"/>
        <end position="48"/>
    </location>
</feature>
<evidence type="ECO:0000313" key="4">
    <source>
        <dbReference type="Proteomes" id="UP001157396"/>
    </source>
</evidence>
<reference evidence="3" key="1">
    <citation type="submission" date="2022-10" db="EMBL/GenBank/DDBJ databases">
        <title>Genome assembly of Lactococcus garvieae isolates from cricket gut.</title>
        <authorList>
            <person name="Luecke A.R."/>
            <person name="Brown A.M.V."/>
            <person name="Wakeman C.A."/>
        </authorList>
    </citation>
    <scope>NUCLEOTIDE SEQUENCE</scope>
    <source>
        <strain evidence="3">Alexii-11_2</strain>
    </source>
</reference>
<dbReference type="Proteomes" id="UP001164042">
    <property type="component" value="Chromosome"/>
</dbReference>
<keyword evidence="1" id="KW-0472">Membrane</keyword>
<evidence type="ECO:0000313" key="3">
    <source>
        <dbReference type="EMBL" id="UYT09823.1"/>
    </source>
</evidence>
<dbReference type="EMBL" id="CP109635">
    <property type="protein sequence ID" value="UYT09823.1"/>
    <property type="molecule type" value="Genomic_DNA"/>
</dbReference>
<keyword evidence="1" id="KW-1133">Transmembrane helix</keyword>
<proteinExistence type="predicted"/>
<feature type="transmembrane region" description="Helical" evidence="1">
    <location>
        <begin position="54"/>
        <end position="72"/>
    </location>
</feature>
<keyword evidence="1" id="KW-0812">Transmembrane</keyword>
<dbReference type="Proteomes" id="UP001157396">
    <property type="component" value="Unassembled WGS sequence"/>
</dbReference>
<protein>
    <submittedName>
        <fullName evidence="2">Uncharacterized protein</fullName>
    </submittedName>
</protein>
<accession>A0AA43PD86</accession>
<gene>
    <name evidence="3" type="ORF">OF801_07530</name>
    <name evidence="2" type="ORF">QHR29_03065</name>
</gene>